<dbReference type="Pfam" id="PF13087">
    <property type="entry name" value="AAA_12"/>
    <property type="match status" value="1"/>
</dbReference>
<dbReference type="InterPro" id="IPR045055">
    <property type="entry name" value="DNA2/NAM7-like"/>
</dbReference>
<evidence type="ECO:0000259" key="2">
    <source>
        <dbReference type="Pfam" id="PF13086"/>
    </source>
</evidence>
<name>W3XH69_PESFW</name>
<evidence type="ECO:0000313" key="4">
    <source>
        <dbReference type="EMBL" id="ETS85380.1"/>
    </source>
</evidence>
<dbReference type="InParanoid" id="W3XH69"/>
<dbReference type="HOGENOM" id="CLU_263675_0_0_1"/>
<dbReference type="STRING" id="1229662.W3XH69"/>
<dbReference type="OrthoDB" id="4765911at2759"/>
<sequence>MDEKIRTDIAQAERNAPEGERSHERRYWHEITAIVISDSDGAGFNNRRWLVPYEPRYIKSAASHHDGSGPRTMVNVATAEFGYGKLDIDYILPKDITIVGYDDTFANARLCPKSASQPVLELLNAEKYESFCREYGLHTKSDDVYSDACKITFLMKAADFDYKQGPMVTMASHEQRVNFKRVLRQSRKLGTTFPTKHILIECFLPSYRGDNPTLARRLSATVARARSDPYRFFFEKVPSKRVFKSADDMPSTQECAFVEPDLPVDSFDSVMEQTARLGIAMRDELAFTRLSMLLARQRACHTFAFELPGHRINGVTAGYFFVWPAPDLELAPQVGERFAVQLDNIPFRHPKPPTPESTGRQKRKIIDHIVESCIVARFIAQKSGRAKTDHIIDALDKVVKPGPRDLRDKWINVHALALMFKEGAAKSGIKPAEPTETPTAHHSRVAAWVGAMFGRKFLHAKGLNQCPNLTAVRVTVPSWMEPLGVIGAYVRAPTVPDWPMHKTPVPVVEFKLPCVVIGSDPTETIRTVRRNRDKHVFISRFVRTAHGGQLKAGLRALSRSGQDFSESSGTNADAFARYIAKVKGDVIPYDLTAALPLLKDFLDHAESDTTPHDPVLKAALGIYHKFDADQKAMYNRTRNLPFGTCIVSGAPGSGKNHVTQLLMAIIQHSTVDDFVVWNWTETKVSAPGAPDNVAEHRSSSKRPPSASSEESRVSPEATSAHIEQAIHEEAPQSQSSCMPSHSQLLIMAPSNDMLDKIADDMSALYYNLGLQKRLCRVQTPDNAHEYMTHCMNLNGTPRYDVEDHGEDAFETEVYLRTLSKDCFNNHRVKTAPGGEYAISALVAKRIEIAAPDDDLVAQIKTLQDQREHNPETFFETGIAKLRQLLQSVSDEEYLKAHVLLSTPEAFYKLAVREVKLRITAVWQDEAFRMTETEALIGLQFARQAFVRFMTGDDNQCRPVVTSVNAHENKNTNLVFCAQFGEQLQLSLPSRMIKAGFRAHYLNINHRARGGVSNFPSGQYYEGKMVEADRDTPVEQERVKRFFTAIGRRPCGIGPAMVINLPGSMEERVGTSYINRGSIDVIFELLMLIFGANQLCMTNPTADKDGELISVLIVFPYKAQLMMFRRELAKIAPSELPMHKIKSGCIQAIQGMKAGLVIYDGTRDASPGFTGDSKLHNTALTRAVFGYIAIQSDQLWLRNDGHNPRSGRVRNIVALHEYCSERDRVVDLQPRFQDHMSPRDPRDGDWTVNMSSVVPAGTELPEDFKGFSPGCFYKS</sequence>
<feature type="region of interest" description="Disordered" evidence="1">
    <location>
        <begin position="686"/>
        <end position="720"/>
    </location>
</feature>
<proteinExistence type="predicted"/>
<feature type="domain" description="DNA2/NAM7 helicase-like C-terminal" evidence="3">
    <location>
        <begin position="984"/>
        <end position="1188"/>
    </location>
</feature>
<dbReference type="GO" id="GO:0006369">
    <property type="term" value="P:termination of RNA polymerase II transcription"/>
    <property type="evidence" value="ECO:0007669"/>
    <property type="project" value="TreeGrafter"/>
</dbReference>
<reference evidence="5" key="1">
    <citation type="journal article" date="2015" name="BMC Genomics">
        <title>Genomic and transcriptomic analysis of the endophytic fungus Pestalotiopsis fici reveals its lifestyle and high potential for synthesis of natural products.</title>
        <authorList>
            <person name="Wang X."/>
            <person name="Zhang X."/>
            <person name="Liu L."/>
            <person name="Xiang M."/>
            <person name="Wang W."/>
            <person name="Sun X."/>
            <person name="Che Y."/>
            <person name="Guo L."/>
            <person name="Liu G."/>
            <person name="Guo L."/>
            <person name="Wang C."/>
            <person name="Yin W.B."/>
            <person name="Stadler M."/>
            <person name="Zhang X."/>
            <person name="Liu X."/>
        </authorList>
    </citation>
    <scope>NUCLEOTIDE SEQUENCE [LARGE SCALE GENOMIC DNA]</scope>
    <source>
        <strain evidence="5">W106-1 / CGMCC3.15140</strain>
    </source>
</reference>
<gene>
    <name evidence="4" type="ORF">PFICI_03405</name>
</gene>
<evidence type="ECO:0000259" key="3">
    <source>
        <dbReference type="Pfam" id="PF13087"/>
    </source>
</evidence>
<evidence type="ECO:0008006" key="6">
    <source>
        <dbReference type="Google" id="ProtNLM"/>
    </source>
</evidence>
<dbReference type="GO" id="GO:0001147">
    <property type="term" value="F:transcription termination site sequence-specific DNA binding"/>
    <property type="evidence" value="ECO:0007669"/>
    <property type="project" value="TreeGrafter"/>
</dbReference>
<dbReference type="Pfam" id="PF13086">
    <property type="entry name" value="AAA_11"/>
    <property type="match status" value="1"/>
</dbReference>
<dbReference type="SUPFAM" id="SSF52540">
    <property type="entry name" value="P-loop containing nucleoside triphosphate hydrolases"/>
    <property type="match status" value="1"/>
</dbReference>
<dbReference type="GO" id="GO:0004386">
    <property type="term" value="F:helicase activity"/>
    <property type="evidence" value="ECO:0007669"/>
    <property type="project" value="InterPro"/>
</dbReference>
<protein>
    <recommendedName>
        <fullName evidence="6">DNA2/NAM7 helicase-like C-terminal domain-containing protein</fullName>
    </recommendedName>
</protein>
<dbReference type="InterPro" id="IPR041677">
    <property type="entry name" value="DNA2/NAM7_AAA_11"/>
</dbReference>
<dbReference type="AlphaFoldDB" id="W3XH69"/>
<keyword evidence="5" id="KW-1185">Reference proteome</keyword>
<dbReference type="Gene3D" id="3.40.50.300">
    <property type="entry name" value="P-loop containing nucleotide triphosphate hydrolases"/>
    <property type="match status" value="2"/>
</dbReference>
<dbReference type="PANTHER" id="PTHR10887:SF495">
    <property type="entry name" value="HELICASE SENATAXIN ISOFORM X1-RELATED"/>
    <property type="match status" value="1"/>
</dbReference>
<dbReference type="InterPro" id="IPR041679">
    <property type="entry name" value="DNA2/NAM7-like_C"/>
</dbReference>
<evidence type="ECO:0000313" key="5">
    <source>
        <dbReference type="Proteomes" id="UP000030651"/>
    </source>
</evidence>
<accession>W3XH69</accession>
<dbReference type="PANTHER" id="PTHR10887">
    <property type="entry name" value="DNA2/NAM7 HELICASE FAMILY"/>
    <property type="match status" value="1"/>
</dbReference>
<dbReference type="OMA" id="NINHRAR"/>
<dbReference type="RefSeq" id="XP_007830177.1">
    <property type="nucleotide sequence ID" value="XM_007831986.1"/>
</dbReference>
<dbReference type="KEGG" id="pfy:PFICI_03405"/>
<feature type="domain" description="DNA2/NAM7 helicase helicase" evidence="2">
    <location>
        <begin position="631"/>
        <end position="962"/>
    </location>
</feature>
<dbReference type="Proteomes" id="UP000030651">
    <property type="component" value="Unassembled WGS sequence"/>
</dbReference>
<feature type="region of interest" description="Disordered" evidence="1">
    <location>
        <begin position="1"/>
        <end position="23"/>
    </location>
</feature>
<organism evidence="4 5">
    <name type="scientific">Pestalotiopsis fici (strain W106-1 / CGMCC3.15140)</name>
    <dbReference type="NCBI Taxonomy" id="1229662"/>
    <lineage>
        <taxon>Eukaryota</taxon>
        <taxon>Fungi</taxon>
        <taxon>Dikarya</taxon>
        <taxon>Ascomycota</taxon>
        <taxon>Pezizomycotina</taxon>
        <taxon>Sordariomycetes</taxon>
        <taxon>Xylariomycetidae</taxon>
        <taxon>Amphisphaeriales</taxon>
        <taxon>Sporocadaceae</taxon>
        <taxon>Pestalotiopsis</taxon>
    </lineage>
</organism>
<dbReference type="InterPro" id="IPR027417">
    <property type="entry name" value="P-loop_NTPase"/>
</dbReference>
<dbReference type="GO" id="GO:0016604">
    <property type="term" value="C:nuclear body"/>
    <property type="evidence" value="ECO:0007669"/>
    <property type="project" value="TreeGrafter"/>
</dbReference>
<dbReference type="EMBL" id="KI912110">
    <property type="protein sequence ID" value="ETS85380.1"/>
    <property type="molecule type" value="Genomic_DNA"/>
</dbReference>
<evidence type="ECO:0000256" key="1">
    <source>
        <dbReference type="SAM" id="MobiDB-lite"/>
    </source>
</evidence>
<dbReference type="eggNOG" id="KOG1802">
    <property type="taxonomic scope" value="Eukaryota"/>
</dbReference>
<dbReference type="GeneID" id="19268418"/>